<proteinExistence type="predicted"/>
<dbReference type="EMBL" id="CAUWAG010000003">
    <property type="protein sequence ID" value="CAJ2500281.1"/>
    <property type="molecule type" value="Genomic_DNA"/>
</dbReference>
<name>A0AAI8YCZ6_9PEZI</name>
<evidence type="ECO:0000313" key="3">
    <source>
        <dbReference type="EMBL" id="CAJ2500281.1"/>
    </source>
</evidence>
<dbReference type="InterPro" id="IPR053169">
    <property type="entry name" value="MUG_Protein"/>
</dbReference>
<feature type="region of interest" description="Disordered" evidence="1">
    <location>
        <begin position="551"/>
        <end position="649"/>
    </location>
</feature>
<evidence type="ECO:0000313" key="4">
    <source>
        <dbReference type="Proteomes" id="UP001295740"/>
    </source>
</evidence>
<evidence type="ECO:0000256" key="1">
    <source>
        <dbReference type="SAM" id="MobiDB-lite"/>
    </source>
</evidence>
<protein>
    <submittedName>
        <fullName evidence="3">Uu.00g031340.m01.CDS01</fullName>
    </submittedName>
</protein>
<feature type="signal peptide" evidence="2">
    <location>
        <begin position="1"/>
        <end position="26"/>
    </location>
</feature>
<feature type="compositionally biased region" description="Pro residues" evidence="1">
    <location>
        <begin position="590"/>
        <end position="599"/>
    </location>
</feature>
<organism evidence="3 4">
    <name type="scientific">Anthostomella pinea</name>
    <dbReference type="NCBI Taxonomy" id="933095"/>
    <lineage>
        <taxon>Eukaryota</taxon>
        <taxon>Fungi</taxon>
        <taxon>Dikarya</taxon>
        <taxon>Ascomycota</taxon>
        <taxon>Pezizomycotina</taxon>
        <taxon>Sordariomycetes</taxon>
        <taxon>Xylariomycetidae</taxon>
        <taxon>Xylariales</taxon>
        <taxon>Xylariaceae</taxon>
        <taxon>Anthostomella</taxon>
    </lineage>
</organism>
<dbReference type="GO" id="GO:0005975">
    <property type="term" value="P:carbohydrate metabolic process"/>
    <property type="evidence" value="ECO:0007669"/>
    <property type="project" value="InterPro"/>
</dbReference>
<dbReference type="PANTHER" id="PTHR47791:SF2">
    <property type="entry name" value="ENDO MANNANASE, GH76 FAMILY (EUROFUNG)"/>
    <property type="match status" value="1"/>
</dbReference>
<accession>A0AAI8YCZ6</accession>
<dbReference type="AlphaFoldDB" id="A0AAI8YCZ6"/>
<dbReference type="Proteomes" id="UP001295740">
    <property type="component" value="Unassembled WGS sequence"/>
</dbReference>
<dbReference type="InterPro" id="IPR008928">
    <property type="entry name" value="6-hairpin_glycosidase_sf"/>
</dbReference>
<dbReference type="SUPFAM" id="SSF48208">
    <property type="entry name" value="Six-hairpin glycosidases"/>
    <property type="match status" value="1"/>
</dbReference>
<evidence type="ECO:0000256" key="2">
    <source>
        <dbReference type="SAM" id="SignalP"/>
    </source>
</evidence>
<dbReference type="Gene3D" id="1.50.10.20">
    <property type="match status" value="1"/>
</dbReference>
<gene>
    <name evidence="3" type="ORF">KHLLAP_LOCUS749</name>
</gene>
<comment type="caution">
    <text evidence="3">The sequence shown here is derived from an EMBL/GenBank/DDBJ whole genome shotgun (WGS) entry which is preliminary data.</text>
</comment>
<dbReference type="PANTHER" id="PTHR47791">
    <property type="entry name" value="MEIOTICALLY UP-REGULATED GENE 191 PROTEIN"/>
    <property type="match status" value="1"/>
</dbReference>
<keyword evidence="2" id="KW-0732">Signal</keyword>
<sequence>MAQGQLTWLALIRAMPLLALLALGAATQSSSAPDENKSSSVQECPIFFKAIQTCIPIAPKSFLPVGMDSATATGGRRTLGVDAFANMLDAMNVMQTEYFAPWLGTWPDAIDWTAAVMGTHISGAARTLSEDLPFLSSDDGRTIDWSRASNLVDNYLGQLIGYYFGQDAFAIRNEAYDDILWVVLGWLETVQFVNTHSDLHYKLKDEDLTQAGSPDAESFGIGVVNVLSNETYHGNLWIPAFSHRARIFWDLSTHGWDTRLCGGGMVWNPHLEPYKNAITNELFIAASISMYLYFPGDDNQSPFYNRSDTVNPDDPDLHIYSGPRGARYLKAAVEGYRWLVSSNMMNDHGLYTDGFHISGYADTGGNNTRCDRRNDEVYSYNQGVILTGQRGLWDATGASSFLRDGHKLIQSTIKATGYDLVSNTAVDDISSLKEGELPPWRGLGRLGVMEDTCDASGSCSRDGQTFKGIFFHHLTAFCAPLVAPQPSSGMYADTRAFAAIEKSHHDACISYSSWLGHNAHAAIGTRDKHGKFGQWWTAGLLISRWTGPWPTKTDDGVPCETNGTDYRNYGVPNDTTWRGPSSDHDHAKPPQDPFIPPPHEQPRTDQMPLREPTKQQDPVGAEKQVNRQLNTDDPNKRGRGRTVETQGGGLALMRAHWKLAHGKIAHGP</sequence>
<dbReference type="InterPro" id="IPR005198">
    <property type="entry name" value="Glyco_hydro_76"/>
</dbReference>
<keyword evidence="4" id="KW-1185">Reference proteome</keyword>
<feature type="chain" id="PRO_5042482170" evidence="2">
    <location>
        <begin position="27"/>
        <end position="668"/>
    </location>
</feature>
<reference evidence="3" key="1">
    <citation type="submission" date="2023-10" db="EMBL/GenBank/DDBJ databases">
        <authorList>
            <person name="Hackl T."/>
        </authorList>
    </citation>
    <scope>NUCLEOTIDE SEQUENCE</scope>
</reference>
<dbReference type="Pfam" id="PF03663">
    <property type="entry name" value="Glyco_hydro_76"/>
    <property type="match status" value="1"/>
</dbReference>